<gene>
    <name evidence="2" type="ORF">KBB96_05460</name>
</gene>
<keyword evidence="3" id="KW-1185">Reference proteome</keyword>
<dbReference type="Proteomes" id="UP000676169">
    <property type="component" value="Chromosome"/>
</dbReference>
<accession>A0A975J1M8</accession>
<keyword evidence="1" id="KW-0812">Transmembrane</keyword>
<organism evidence="2 3">
    <name type="scientific">Luteolibacter ambystomatis</name>
    <dbReference type="NCBI Taxonomy" id="2824561"/>
    <lineage>
        <taxon>Bacteria</taxon>
        <taxon>Pseudomonadati</taxon>
        <taxon>Verrucomicrobiota</taxon>
        <taxon>Verrucomicrobiia</taxon>
        <taxon>Verrucomicrobiales</taxon>
        <taxon>Verrucomicrobiaceae</taxon>
        <taxon>Luteolibacter</taxon>
    </lineage>
</organism>
<sequence length="86" mass="9348">MTSSDLSGKVLIFSIYGGTLTAIAFAMVVLFHLNDVNPRPYPDYGVPVGMAFVILFTIGFNAARALSLQGKRIADLEQKLAELKKD</sequence>
<evidence type="ECO:0000313" key="3">
    <source>
        <dbReference type="Proteomes" id="UP000676169"/>
    </source>
</evidence>
<dbReference type="RefSeq" id="WP_211633215.1">
    <property type="nucleotide sequence ID" value="NZ_CP073100.1"/>
</dbReference>
<protein>
    <submittedName>
        <fullName evidence="2">Uncharacterized protein</fullName>
    </submittedName>
</protein>
<evidence type="ECO:0000313" key="2">
    <source>
        <dbReference type="EMBL" id="QUE52337.1"/>
    </source>
</evidence>
<feature type="transmembrane region" description="Helical" evidence="1">
    <location>
        <begin position="44"/>
        <end position="63"/>
    </location>
</feature>
<dbReference type="KEGG" id="lamb:KBB96_05460"/>
<dbReference type="AlphaFoldDB" id="A0A975J1M8"/>
<keyword evidence="1" id="KW-0472">Membrane</keyword>
<evidence type="ECO:0000256" key="1">
    <source>
        <dbReference type="SAM" id="Phobius"/>
    </source>
</evidence>
<name>A0A975J1M8_9BACT</name>
<reference evidence="2" key="1">
    <citation type="submission" date="2021-04" db="EMBL/GenBank/DDBJ databases">
        <title>Luteolibacter sp. 32A isolated from the skin of an Anderson's salamander (Ambystoma andersonii).</title>
        <authorList>
            <person name="Spergser J."/>
            <person name="Busse H.-J."/>
        </authorList>
    </citation>
    <scope>NUCLEOTIDE SEQUENCE</scope>
    <source>
        <strain evidence="2">32A</strain>
    </source>
</reference>
<keyword evidence="1" id="KW-1133">Transmembrane helix</keyword>
<proteinExistence type="predicted"/>
<feature type="transmembrane region" description="Helical" evidence="1">
    <location>
        <begin position="12"/>
        <end position="32"/>
    </location>
</feature>
<dbReference type="EMBL" id="CP073100">
    <property type="protein sequence ID" value="QUE52337.1"/>
    <property type="molecule type" value="Genomic_DNA"/>
</dbReference>